<dbReference type="GO" id="GO:0008967">
    <property type="term" value="F:phosphoglycolate phosphatase activity"/>
    <property type="evidence" value="ECO:0007669"/>
    <property type="project" value="UniProtKB-UniRule"/>
</dbReference>
<evidence type="ECO:0000256" key="9">
    <source>
        <dbReference type="ARBA" id="ARBA00022801"/>
    </source>
</evidence>
<dbReference type="InterPro" id="IPR006439">
    <property type="entry name" value="HAD-SF_hydro_IA"/>
</dbReference>
<comment type="cofactor">
    <cofactor evidence="2 13">
        <name>Mg(2+)</name>
        <dbReference type="ChEBI" id="CHEBI:18420"/>
    </cofactor>
</comment>
<keyword evidence="8 13" id="KW-0479">Metal-binding</keyword>
<dbReference type="AlphaFoldDB" id="A0A6B2QY42"/>
<dbReference type="NCBIfam" id="NF009695">
    <property type="entry name" value="PRK13222.1-2"/>
    <property type="match status" value="1"/>
</dbReference>
<dbReference type="GO" id="GO:0046295">
    <property type="term" value="P:glycolate biosynthetic process"/>
    <property type="evidence" value="ECO:0007669"/>
    <property type="project" value="UniProtKB-UniRule"/>
</dbReference>
<dbReference type="SFLD" id="SFLDS00003">
    <property type="entry name" value="Haloacid_Dehalogenase"/>
    <property type="match status" value="1"/>
</dbReference>
<dbReference type="GO" id="GO:0005829">
    <property type="term" value="C:cytosol"/>
    <property type="evidence" value="ECO:0007669"/>
    <property type="project" value="TreeGrafter"/>
</dbReference>
<feature type="binding site" evidence="13">
    <location>
        <position position="16"/>
    </location>
    <ligand>
        <name>Mg(2+)</name>
        <dbReference type="ChEBI" id="CHEBI:18420"/>
    </ligand>
</feature>
<comment type="caution">
    <text evidence="14">The sequence shown here is derived from an EMBL/GenBank/DDBJ whole genome shotgun (WGS) entry which is preliminary data.</text>
</comment>
<comment type="similarity">
    <text evidence="4 13">Belongs to the HAD-like hydrolase superfamily. CbbY/CbbZ/Gph/YieH family.</text>
</comment>
<comment type="function">
    <text evidence="12 13">Specifically catalyzes the dephosphorylation of 2-phosphoglycolate. Is involved in the dissimilation of the intracellular 2-phosphoglycolate formed during the DNA repair of 3'-phosphoglycolate ends, a major class of DNA lesions induced by oxidative stress.</text>
</comment>
<dbReference type="GO" id="GO:0019253">
    <property type="term" value="P:reductive pentose-phosphate cycle"/>
    <property type="evidence" value="ECO:0007669"/>
    <property type="project" value="UniProtKB-KW"/>
</dbReference>
<keyword evidence="9 13" id="KW-0378">Hydrolase</keyword>
<dbReference type="FunFam" id="3.40.50.1000:FF:000022">
    <property type="entry name" value="Phosphoglycolate phosphatase"/>
    <property type="match status" value="1"/>
</dbReference>
<dbReference type="PANTHER" id="PTHR43434:SF1">
    <property type="entry name" value="PHOSPHOGLYCOLATE PHOSPHATASE"/>
    <property type="match status" value="1"/>
</dbReference>
<comment type="catalytic activity">
    <reaction evidence="1 13">
        <text>2-phosphoglycolate + H2O = glycolate + phosphate</text>
        <dbReference type="Rhea" id="RHEA:14369"/>
        <dbReference type="ChEBI" id="CHEBI:15377"/>
        <dbReference type="ChEBI" id="CHEBI:29805"/>
        <dbReference type="ChEBI" id="CHEBI:43474"/>
        <dbReference type="ChEBI" id="CHEBI:58033"/>
        <dbReference type="EC" id="3.1.3.18"/>
    </reaction>
</comment>
<accession>A0A6B2QY42</accession>
<comment type="subunit">
    <text evidence="5">Homotrimer.</text>
</comment>
<proteinExistence type="inferred from homology"/>
<dbReference type="InterPro" id="IPR037512">
    <property type="entry name" value="PGPase_prok"/>
</dbReference>
<dbReference type="RefSeq" id="WP_163654486.1">
    <property type="nucleotide sequence ID" value="NZ_JAAGRN010000005.1"/>
</dbReference>
<gene>
    <name evidence="14" type="ORF">G3I67_09075</name>
</gene>
<evidence type="ECO:0000256" key="8">
    <source>
        <dbReference type="ARBA" id="ARBA00022723"/>
    </source>
</evidence>
<organism evidence="14">
    <name type="scientific">Sheuella amnicola</name>
    <dbReference type="NCBI Taxonomy" id="2707330"/>
    <lineage>
        <taxon>Bacteria</taxon>
        <taxon>Pseudomonadati</taxon>
        <taxon>Pseudomonadota</taxon>
        <taxon>Betaproteobacteria</taxon>
        <taxon>Burkholderiales</taxon>
        <taxon>Alcaligenaceae</taxon>
        <taxon>Sheuella</taxon>
    </lineage>
</organism>
<dbReference type="SUPFAM" id="SSF56784">
    <property type="entry name" value="HAD-like"/>
    <property type="match status" value="1"/>
</dbReference>
<keyword evidence="11 13" id="KW-0119">Carbohydrate metabolism</keyword>
<feature type="binding site" evidence="13">
    <location>
        <position position="180"/>
    </location>
    <ligand>
        <name>Mg(2+)</name>
        <dbReference type="ChEBI" id="CHEBI:18420"/>
    </ligand>
</feature>
<dbReference type="Pfam" id="PF13419">
    <property type="entry name" value="HAD_2"/>
    <property type="match status" value="1"/>
</dbReference>
<dbReference type="NCBIfam" id="TIGR01449">
    <property type="entry name" value="PGP_bact"/>
    <property type="match status" value="1"/>
</dbReference>
<dbReference type="GO" id="GO:0046872">
    <property type="term" value="F:metal ion binding"/>
    <property type="evidence" value="ECO:0007669"/>
    <property type="project" value="UniProtKB-KW"/>
</dbReference>
<evidence type="ECO:0000256" key="3">
    <source>
        <dbReference type="ARBA" id="ARBA00004818"/>
    </source>
</evidence>
<dbReference type="UniPathway" id="UPA00865">
    <property type="reaction ID" value="UER00834"/>
</dbReference>
<dbReference type="PANTHER" id="PTHR43434">
    <property type="entry name" value="PHOSPHOGLYCOLATE PHOSPHATASE"/>
    <property type="match status" value="1"/>
</dbReference>
<dbReference type="NCBIfam" id="TIGR01549">
    <property type="entry name" value="HAD-SF-IA-v1"/>
    <property type="match status" value="1"/>
</dbReference>
<dbReference type="EC" id="3.1.3.18" evidence="6 13"/>
<feature type="binding site" evidence="13">
    <location>
        <position position="18"/>
    </location>
    <ligand>
        <name>Mg(2+)</name>
        <dbReference type="ChEBI" id="CHEBI:18420"/>
    </ligand>
</feature>
<keyword evidence="7" id="KW-0113">Calvin cycle</keyword>
<dbReference type="SFLD" id="SFLDG01129">
    <property type="entry name" value="C1.5:_HAD__Beta-PGM__Phosphata"/>
    <property type="match status" value="1"/>
</dbReference>
<reference evidence="14" key="1">
    <citation type="submission" date="2020-02" db="EMBL/GenBank/DDBJ databases">
        <authorList>
            <person name="Chen W.-M."/>
        </authorList>
    </citation>
    <scope>NUCLEOTIDE SEQUENCE</scope>
    <source>
        <strain evidence="14">NBD-18</strain>
    </source>
</reference>
<evidence type="ECO:0000256" key="4">
    <source>
        <dbReference type="ARBA" id="ARBA00006171"/>
    </source>
</evidence>
<dbReference type="GO" id="GO:0006281">
    <property type="term" value="P:DNA repair"/>
    <property type="evidence" value="ECO:0007669"/>
    <property type="project" value="TreeGrafter"/>
</dbReference>
<dbReference type="Gene3D" id="1.10.150.240">
    <property type="entry name" value="Putative phosphatase, domain 2"/>
    <property type="match status" value="1"/>
</dbReference>
<evidence type="ECO:0000256" key="13">
    <source>
        <dbReference type="HAMAP-Rule" id="MF_00495"/>
    </source>
</evidence>
<evidence type="ECO:0000256" key="12">
    <source>
        <dbReference type="ARBA" id="ARBA00059247"/>
    </source>
</evidence>
<dbReference type="InterPro" id="IPR050155">
    <property type="entry name" value="HAD-like_hydrolase_sf"/>
</dbReference>
<dbReference type="EMBL" id="JAAGRN010000005">
    <property type="protein sequence ID" value="NDY83380.1"/>
    <property type="molecule type" value="Genomic_DNA"/>
</dbReference>
<name>A0A6B2QY42_9BURK</name>
<evidence type="ECO:0000256" key="7">
    <source>
        <dbReference type="ARBA" id="ARBA00022567"/>
    </source>
</evidence>
<evidence type="ECO:0000256" key="5">
    <source>
        <dbReference type="ARBA" id="ARBA00011233"/>
    </source>
</evidence>
<dbReference type="InterPro" id="IPR023214">
    <property type="entry name" value="HAD_sf"/>
</dbReference>
<protein>
    <recommendedName>
        <fullName evidence="6 13">Phosphoglycolate phosphatase</fullName>
        <shortName evidence="13">PGP</shortName>
        <shortName evidence="13">PGPase</shortName>
        <ecNumber evidence="6 13">3.1.3.18</ecNumber>
    </recommendedName>
</protein>
<dbReference type="HAMAP" id="MF_00495">
    <property type="entry name" value="GPH_hydrolase_bact"/>
    <property type="match status" value="1"/>
</dbReference>
<dbReference type="Gene3D" id="3.40.50.1000">
    <property type="entry name" value="HAD superfamily/HAD-like"/>
    <property type="match status" value="1"/>
</dbReference>
<evidence type="ECO:0000256" key="10">
    <source>
        <dbReference type="ARBA" id="ARBA00022842"/>
    </source>
</evidence>
<dbReference type="CDD" id="cd16417">
    <property type="entry name" value="HAD_PGPase"/>
    <property type="match status" value="1"/>
</dbReference>
<evidence type="ECO:0000256" key="2">
    <source>
        <dbReference type="ARBA" id="ARBA00001946"/>
    </source>
</evidence>
<evidence type="ECO:0000256" key="11">
    <source>
        <dbReference type="ARBA" id="ARBA00023277"/>
    </source>
</evidence>
<evidence type="ECO:0000313" key="14">
    <source>
        <dbReference type="EMBL" id="NDY83380.1"/>
    </source>
</evidence>
<keyword evidence="10 13" id="KW-0460">Magnesium</keyword>
<feature type="active site" description="Nucleophile" evidence="13">
    <location>
        <position position="16"/>
    </location>
</feature>
<evidence type="ECO:0000256" key="6">
    <source>
        <dbReference type="ARBA" id="ARBA00013078"/>
    </source>
</evidence>
<dbReference type="InterPro" id="IPR041492">
    <property type="entry name" value="HAD_2"/>
</dbReference>
<evidence type="ECO:0000256" key="1">
    <source>
        <dbReference type="ARBA" id="ARBA00000830"/>
    </source>
</evidence>
<comment type="pathway">
    <text evidence="3 13">Organic acid metabolism; glycolate biosynthesis; glycolate from 2-phosphoglycolate: step 1/1.</text>
</comment>
<dbReference type="InterPro" id="IPR023198">
    <property type="entry name" value="PGP-like_dom2"/>
</dbReference>
<sequence>MASQTTKRSFDAVLLDLDGTLMDTIPDLAHATNAMRIDLALPPLPEAQVATYVGKGVDNLIHRALSADLNGTAPSQELFDLGRKSFHRHYHLVNGTKSVVFEGVISGLQAMRDMGLRLAIVTNKPTEFTLPLLERTGMAQYMQAIVCGDTLEQRKPHPAPMLHACALLDCLPARSVAIGDSINDALSARAAGCTVLAVPYGYNEGQSVQTLDVDDIVDTIEAAAHWVATH</sequence>
<dbReference type="InterPro" id="IPR036412">
    <property type="entry name" value="HAD-like_sf"/>
</dbReference>